<evidence type="ECO:0000313" key="2">
    <source>
        <dbReference type="EMBL" id="KAG2228702.1"/>
    </source>
</evidence>
<evidence type="ECO:0000256" key="1">
    <source>
        <dbReference type="SAM" id="MobiDB-lite"/>
    </source>
</evidence>
<feature type="region of interest" description="Disordered" evidence="1">
    <location>
        <begin position="28"/>
        <end position="64"/>
    </location>
</feature>
<dbReference type="Proteomes" id="UP000613177">
    <property type="component" value="Unassembled WGS sequence"/>
</dbReference>
<comment type="caution">
    <text evidence="2">The sequence shown here is derived from an EMBL/GenBank/DDBJ whole genome shotgun (WGS) entry which is preliminary data.</text>
</comment>
<accession>A0A8H7SID1</accession>
<protein>
    <recommendedName>
        <fullName evidence="4">Reverse transcriptase</fullName>
    </recommendedName>
</protein>
<evidence type="ECO:0008006" key="4">
    <source>
        <dbReference type="Google" id="ProtNLM"/>
    </source>
</evidence>
<evidence type="ECO:0000313" key="3">
    <source>
        <dbReference type="Proteomes" id="UP000613177"/>
    </source>
</evidence>
<sequence length="346" mass="40345">MSIATDLSLGSDHKLVTFGFQYQFNQPTVTTEQQHPHTPQSSPSNTSDTYDTNPSQKETQDTNYEQDNKVEPLFEQPSPSINLINTTIVESIQQALDSSVGEQKKRKKHRRWFWNEHLQEEATKREQLYKKWNRAHGINKIEYWKSHLEQSEKVRSLIKQYKNKYFRSFCNKLLTDEYSKTLQKLKTIRRSRDKTVTFQNENGPAAAAEIMVTKLNNIFKGPQDNILATLDRYPDMDPSIFDGINTGTNITTESTQLDENGNSLPFTLWHIQQAIEDLPTNKAPGIDHLKAEMFKPINEHLSKILFKFYDLCWKQGKTPKDWNIAQHKGDFETEEAPWIKHYAYTK</sequence>
<name>A0A8H7SID1_9FUNG</name>
<dbReference type="AlphaFoldDB" id="A0A8H7SID1"/>
<dbReference type="EMBL" id="JAEPRE010000377">
    <property type="protein sequence ID" value="KAG2228702.1"/>
    <property type="molecule type" value="Genomic_DNA"/>
</dbReference>
<reference evidence="2" key="1">
    <citation type="submission" date="2021-01" db="EMBL/GenBank/DDBJ databases">
        <title>Metabolic potential, ecology and presence of endohyphal bacteria is reflected in genomic diversity of Mucoromycotina.</title>
        <authorList>
            <person name="Muszewska A."/>
            <person name="Okrasinska A."/>
            <person name="Steczkiewicz K."/>
            <person name="Drgas O."/>
            <person name="Orlowska M."/>
            <person name="Perlinska-Lenart U."/>
            <person name="Aleksandrzak-Piekarczyk T."/>
            <person name="Szatraj K."/>
            <person name="Zielenkiewicz U."/>
            <person name="Pilsyk S."/>
            <person name="Malc E."/>
            <person name="Mieczkowski P."/>
            <person name="Kruszewska J.S."/>
            <person name="Biernat P."/>
            <person name="Pawlowska J."/>
        </authorList>
    </citation>
    <scope>NUCLEOTIDE SEQUENCE</scope>
    <source>
        <strain evidence="2">WA0000018081</strain>
    </source>
</reference>
<dbReference type="PANTHER" id="PTHR19446">
    <property type="entry name" value="REVERSE TRANSCRIPTASES"/>
    <property type="match status" value="1"/>
</dbReference>
<keyword evidence="3" id="KW-1185">Reference proteome</keyword>
<organism evidence="2 3">
    <name type="scientific">Thamnidium elegans</name>
    <dbReference type="NCBI Taxonomy" id="101142"/>
    <lineage>
        <taxon>Eukaryota</taxon>
        <taxon>Fungi</taxon>
        <taxon>Fungi incertae sedis</taxon>
        <taxon>Mucoromycota</taxon>
        <taxon>Mucoromycotina</taxon>
        <taxon>Mucoromycetes</taxon>
        <taxon>Mucorales</taxon>
        <taxon>Mucorineae</taxon>
        <taxon>Mucoraceae</taxon>
        <taxon>Thamnidium</taxon>
    </lineage>
</organism>
<proteinExistence type="predicted"/>
<gene>
    <name evidence="2" type="ORF">INT48_004014</name>
</gene>